<protein>
    <recommendedName>
        <fullName evidence="4">Fimbrillin family protein</fullName>
    </recommendedName>
</protein>
<evidence type="ECO:0000256" key="1">
    <source>
        <dbReference type="SAM" id="SignalP"/>
    </source>
</evidence>
<feature type="chain" id="PRO_5030650782" description="Fimbrillin family protein" evidence="1">
    <location>
        <begin position="23"/>
        <end position="487"/>
    </location>
</feature>
<evidence type="ECO:0000313" key="2">
    <source>
        <dbReference type="EMBL" id="MBB3702419.1"/>
    </source>
</evidence>
<feature type="signal peptide" evidence="1">
    <location>
        <begin position="1"/>
        <end position="22"/>
    </location>
</feature>
<accession>A0A7W5UE40</accession>
<evidence type="ECO:0000313" key="3">
    <source>
        <dbReference type="Proteomes" id="UP000541425"/>
    </source>
</evidence>
<organism evidence="2 3">
    <name type="scientific">Alloprevotella rava</name>
    <dbReference type="NCBI Taxonomy" id="671218"/>
    <lineage>
        <taxon>Bacteria</taxon>
        <taxon>Pseudomonadati</taxon>
        <taxon>Bacteroidota</taxon>
        <taxon>Bacteroidia</taxon>
        <taxon>Bacteroidales</taxon>
        <taxon>Prevotellaceae</taxon>
        <taxon>Alloprevotella</taxon>
    </lineage>
</organism>
<dbReference type="AlphaFoldDB" id="A0A7W5UE40"/>
<keyword evidence="1" id="KW-0732">Signal</keyword>
<sequence length="487" mass="52708">MKTKIYLNILAAGMLAFMGSCASDEPIERGNGTDGGSSSALTSFSSVSPNRLMKYTPRTSMGGHDYLAGSRFYWEPGDNIYVKDDNNALQKSGENNISATQPRARFKVPGAYTAQNTYEVYYTGAAAGATSEKVIISTSQTQTSPNTAKHIGGVGDCGTSTATRVGDHFEFMLNHKAAYLCFLPRVTNAELGQNIYLKKIVVKSDNAIAGDYTLSMSGLSSAPTANAATEITLTTLGTTLPNGFPLSNTATDVATNAAYMVIAPGTHSLTVDYYIKDPVTKVEGVITKTLPVGKLFLANNVYDITANLTPKDYASEYYTAEESEIFNLAPNSNLMVWYAEKGSPHWDTQSIWSTQGHLYCKGMWYKKASVIAAENGLSVAELNERDPQGNDLRPQVFSNLNGDALVVHGRPLMSNINDYFYVPALGGKLNGENWFFGKSALYFTSNTQGNAVGIHLSADPQASRVDPFYSSNYQLPLWFGESSSPLK</sequence>
<gene>
    <name evidence="2" type="ORF">FHS60_000877</name>
</gene>
<dbReference type="PROSITE" id="PS51257">
    <property type="entry name" value="PROKAR_LIPOPROTEIN"/>
    <property type="match status" value="1"/>
</dbReference>
<dbReference type="Proteomes" id="UP000541425">
    <property type="component" value="Unassembled WGS sequence"/>
</dbReference>
<reference evidence="2 3" key="1">
    <citation type="submission" date="2020-08" db="EMBL/GenBank/DDBJ databases">
        <title>Genomic Encyclopedia of Type Strains, Phase IV (KMG-IV): sequencing the most valuable type-strain genomes for metagenomic binning, comparative biology and taxonomic classification.</title>
        <authorList>
            <person name="Goeker M."/>
        </authorList>
    </citation>
    <scope>NUCLEOTIDE SEQUENCE [LARGE SCALE GENOMIC DNA]</scope>
    <source>
        <strain evidence="2 3">DSM 22548</strain>
    </source>
</reference>
<name>A0A7W5UE40_9BACT</name>
<evidence type="ECO:0008006" key="4">
    <source>
        <dbReference type="Google" id="ProtNLM"/>
    </source>
</evidence>
<dbReference type="EMBL" id="JACICA010000003">
    <property type="protein sequence ID" value="MBB3702419.1"/>
    <property type="molecule type" value="Genomic_DNA"/>
</dbReference>
<comment type="caution">
    <text evidence="2">The sequence shown here is derived from an EMBL/GenBank/DDBJ whole genome shotgun (WGS) entry which is preliminary data.</text>
</comment>
<proteinExistence type="predicted"/>
<dbReference type="RefSeq" id="WP_244957427.1">
    <property type="nucleotide sequence ID" value="NZ_JACICA010000003.1"/>
</dbReference>